<protein>
    <submittedName>
        <fullName evidence="2">Diguanylate cyclase/phosphodiesterase (GGDEF &amp; EAL domains) with PAS/PAC sensor(S)</fullName>
    </submittedName>
</protein>
<gene>
    <name evidence="2" type="ORF">MNBD_GAMMA02-963</name>
</gene>
<dbReference type="GO" id="GO:1902201">
    <property type="term" value="P:negative regulation of bacterial-type flagellum-dependent cell motility"/>
    <property type="evidence" value="ECO:0007669"/>
    <property type="project" value="TreeGrafter"/>
</dbReference>
<feature type="domain" description="GGDEF" evidence="1">
    <location>
        <begin position="159"/>
        <end position="289"/>
    </location>
</feature>
<dbReference type="InterPro" id="IPR000160">
    <property type="entry name" value="GGDEF_dom"/>
</dbReference>
<evidence type="ECO:0000313" key="2">
    <source>
        <dbReference type="EMBL" id="VAW48480.1"/>
    </source>
</evidence>
<evidence type="ECO:0000259" key="1">
    <source>
        <dbReference type="PROSITE" id="PS50887"/>
    </source>
</evidence>
<dbReference type="PROSITE" id="PS50887">
    <property type="entry name" value="GGDEF"/>
    <property type="match status" value="1"/>
</dbReference>
<dbReference type="InterPro" id="IPR050469">
    <property type="entry name" value="Diguanylate_Cyclase"/>
</dbReference>
<dbReference type="Pfam" id="PF00990">
    <property type="entry name" value="GGDEF"/>
    <property type="match status" value="1"/>
</dbReference>
<reference evidence="2" key="1">
    <citation type="submission" date="2018-06" db="EMBL/GenBank/DDBJ databases">
        <authorList>
            <person name="Zhirakovskaya E."/>
        </authorList>
    </citation>
    <scope>NUCLEOTIDE SEQUENCE</scope>
</reference>
<dbReference type="Gene3D" id="3.30.70.270">
    <property type="match status" value="1"/>
</dbReference>
<dbReference type="InterPro" id="IPR043128">
    <property type="entry name" value="Rev_trsase/Diguanyl_cyclase"/>
</dbReference>
<dbReference type="SUPFAM" id="SSF55073">
    <property type="entry name" value="Nucleotide cyclase"/>
    <property type="match status" value="1"/>
</dbReference>
<organism evidence="2">
    <name type="scientific">hydrothermal vent metagenome</name>
    <dbReference type="NCBI Taxonomy" id="652676"/>
    <lineage>
        <taxon>unclassified sequences</taxon>
        <taxon>metagenomes</taxon>
        <taxon>ecological metagenomes</taxon>
    </lineage>
</organism>
<dbReference type="GO" id="GO:0043709">
    <property type="term" value="P:cell adhesion involved in single-species biofilm formation"/>
    <property type="evidence" value="ECO:0007669"/>
    <property type="project" value="TreeGrafter"/>
</dbReference>
<dbReference type="NCBIfam" id="TIGR00254">
    <property type="entry name" value="GGDEF"/>
    <property type="match status" value="1"/>
</dbReference>
<dbReference type="PANTHER" id="PTHR45138">
    <property type="entry name" value="REGULATORY COMPONENTS OF SENSORY TRANSDUCTION SYSTEM"/>
    <property type="match status" value="1"/>
</dbReference>
<dbReference type="GO" id="GO:0052621">
    <property type="term" value="F:diguanylate cyclase activity"/>
    <property type="evidence" value="ECO:0007669"/>
    <property type="project" value="TreeGrafter"/>
</dbReference>
<dbReference type="PANTHER" id="PTHR45138:SF9">
    <property type="entry name" value="DIGUANYLATE CYCLASE DGCM-RELATED"/>
    <property type="match status" value="1"/>
</dbReference>
<dbReference type="CDD" id="cd01949">
    <property type="entry name" value="GGDEF"/>
    <property type="match status" value="1"/>
</dbReference>
<dbReference type="EMBL" id="UOFA01000414">
    <property type="protein sequence ID" value="VAW48480.1"/>
    <property type="molecule type" value="Genomic_DNA"/>
</dbReference>
<name>A0A3B0W7S1_9ZZZZ</name>
<proteinExistence type="predicted"/>
<dbReference type="GO" id="GO:0005886">
    <property type="term" value="C:plasma membrane"/>
    <property type="evidence" value="ECO:0007669"/>
    <property type="project" value="TreeGrafter"/>
</dbReference>
<dbReference type="SMART" id="SM00267">
    <property type="entry name" value="GGDEF"/>
    <property type="match status" value="1"/>
</dbReference>
<dbReference type="AlphaFoldDB" id="A0A3B0W7S1"/>
<sequence length="289" mass="32697">MSNLYKLLLILITIIGFITYDSIYTVPIENVRLYNILVEFSFSLMCAVLFMSISSLKGKSFYNFLCIGFYLVFVSMLVDGLDQFHVHGELYTAIFEKTTLLIGVILVFFGMKAWIVDHGLMNKKLEKMAFTDELTGLFNRRGMLKKFEAMDELSKTNQLTLSFIIADLDDFKVFNDTMGHVSGDAYLADLGQSLLAMANKTTVIGRWGGEEFAVCMLGTDLNQAFEFSEKIRQTVVQIPMPPEMKKQNMTVSLGVSQKMPQEKFMDAIKRADRSLYSAKNQGKNQSVAD</sequence>
<accession>A0A3B0W7S1</accession>
<dbReference type="FunFam" id="3.30.70.270:FF:000001">
    <property type="entry name" value="Diguanylate cyclase domain protein"/>
    <property type="match status" value="1"/>
</dbReference>
<dbReference type="InterPro" id="IPR029787">
    <property type="entry name" value="Nucleotide_cyclase"/>
</dbReference>